<reference evidence="14" key="1">
    <citation type="submission" date="2025-08" db="UniProtKB">
        <authorList>
            <consortium name="RefSeq"/>
        </authorList>
    </citation>
    <scope>IDENTIFICATION</scope>
    <source>
        <tissue evidence="14">Whole body</tissue>
    </source>
</reference>
<keyword evidence="5 10" id="KW-0521">NADP</keyword>
<dbReference type="InterPro" id="IPR026055">
    <property type="entry name" value="FAR"/>
</dbReference>
<keyword evidence="7 10" id="KW-0443">Lipid metabolism</keyword>
<keyword evidence="13" id="KW-1185">Reference proteome</keyword>
<dbReference type="GO" id="GO:0080019">
    <property type="term" value="F:alcohol-forming very long-chain fatty acyl-CoA reductase activity"/>
    <property type="evidence" value="ECO:0007669"/>
    <property type="project" value="InterPro"/>
</dbReference>
<evidence type="ECO:0000256" key="3">
    <source>
        <dbReference type="ARBA" id="ARBA00022516"/>
    </source>
</evidence>
<sequence length="498" mass="56406">MTVDLAKSIPAFYAGQSILLTGPTGFLGKVYIEKVLRSCPDVREIFLLMRPKKGLSINQRLEKILDLPLYEKLRDERASNFEKLIPILGDVSEKGLGLSAADRQMLIERVTIIIHAAASVRFNNSLKYAILSNTRATRDICILAQSMKNLKALVYVGTAFAHVNNPFIEEKVYPPIADWRKMIDMAESLDEHTLNIFTAKCLDYAPNTYIFSKNLSESVIQDYSSSLPCAIVRPSIVMPSLKEPMPGWIDNIYGPIGLFIGGGKGLIRIACCNKSVNEDAVPVDIVIKAIIVVTWKLGLTTFTAGSTPFILNCTNQKHLTYQDGIKLLFSITRDEVPLEGIVWIPNTILTDNFILFYILTILLHILPAILIDLILYFSGRRPMLIRLQRKLYVVNRAVSYFSFHEWKYSNTNSLSLISSIPPDNRDMFSFDYSYIDIREYCKNSAIGGKKFLLHEDLNRLDAARAHSKRVHLFVTIVETVVSTGVLWIMFKWIYSYIL</sequence>
<evidence type="ECO:0000256" key="8">
    <source>
        <dbReference type="ARBA" id="ARBA00023136"/>
    </source>
</evidence>
<protein>
    <recommendedName>
        <fullName evidence="10">Fatty acyl-CoA reductase</fullName>
        <ecNumber evidence="10">1.2.1.84</ecNumber>
    </recommendedName>
</protein>
<dbReference type="GO" id="GO:0102965">
    <property type="term" value="F:alcohol-forming long-chain fatty acyl-CoA reductase activity"/>
    <property type="evidence" value="ECO:0007669"/>
    <property type="project" value="UniProtKB-EC"/>
</dbReference>
<evidence type="ECO:0000259" key="11">
    <source>
        <dbReference type="Pfam" id="PF03015"/>
    </source>
</evidence>
<organism evidence="13 14">
    <name type="scientific">Temnothorax curvispinosus</name>
    <dbReference type="NCBI Taxonomy" id="300111"/>
    <lineage>
        <taxon>Eukaryota</taxon>
        <taxon>Metazoa</taxon>
        <taxon>Ecdysozoa</taxon>
        <taxon>Arthropoda</taxon>
        <taxon>Hexapoda</taxon>
        <taxon>Insecta</taxon>
        <taxon>Pterygota</taxon>
        <taxon>Neoptera</taxon>
        <taxon>Endopterygota</taxon>
        <taxon>Hymenoptera</taxon>
        <taxon>Apocrita</taxon>
        <taxon>Aculeata</taxon>
        <taxon>Formicoidea</taxon>
        <taxon>Formicidae</taxon>
        <taxon>Myrmicinae</taxon>
        <taxon>Temnothorax</taxon>
    </lineage>
</organism>
<dbReference type="PANTHER" id="PTHR11011:SF24">
    <property type="entry name" value="FATTY ACYL-COA REDUCTASE"/>
    <property type="match status" value="1"/>
</dbReference>
<dbReference type="PANTHER" id="PTHR11011">
    <property type="entry name" value="MALE STERILITY PROTEIN 2-RELATED"/>
    <property type="match status" value="1"/>
</dbReference>
<evidence type="ECO:0000256" key="1">
    <source>
        <dbReference type="ARBA" id="ARBA00004141"/>
    </source>
</evidence>
<dbReference type="OrthoDB" id="429813at2759"/>
<name>A0A6J1QUG8_9HYME</name>
<comment type="function">
    <text evidence="10">Catalyzes the reduction of fatty acyl-CoA to fatty alcohols.</text>
</comment>
<dbReference type="RefSeq" id="XP_024886092.1">
    <property type="nucleotide sequence ID" value="XM_025030324.1"/>
</dbReference>
<dbReference type="GO" id="GO:0016020">
    <property type="term" value="C:membrane"/>
    <property type="evidence" value="ECO:0007669"/>
    <property type="project" value="UniProtKB-SubCell"/>
</dbReference>
<evidence type="ECO:0000256" key="2">
    <source>
        <dbReference type="ARBA" id="ARBA00005928"/>
    </source>
</evidence>
<evidence type="ECO:0000256" key="6">
    <source>
        <dbReference type="ARBA" id="ARBA00022989"/>
    </source>
</evidence>
<comment type="similarity">
    <text evidence="2 10">Belongs to the fatty acyl-CoA reductase family.</text>
</comment>
<dbReference type="SUPFAM" id="SSF51735">
    <property type="entry name" value="NAD(P)-binding Rossmann-fold domains"/>
    <property type="match status" value="1"/>
</dbReference>
<comment type="subcellular location">
    <subcellularLocation>
        <location evidence="1">Membrane</location>
        <topology evidence="1">Multi-pass membrane protein</topology>
    </subcellularLocation>
</comment>
<dbReference type="GeneID" id="112463765"/>
<keyword evidence="6 10" id="KW-1133">Transmembrane helix</keyword>
<dbReference type="AlphaFoldDB" id="A0A6J1QUG8"/>
<dbReference type="CDD" id="cd05236">
    <property type="entry name" value="FAR-N_SDR_e"/>
    <property type="match status" value="1"/>
</dbReference>
<dbReference type="CDD" id="cd09071">
    <property type="entry name" value="FAR_C"/>
    <property type="match status" value="1"/>
</dbReference>
<evidence type="ECO:0000256" key="7">
    <source>
        <dbReference type="ARBA" id="ARBA00023098"/>
    </source>
</evidence>
<keyword evidence="3 10" id="KW-0444">Lipid biosynthesis</keyword>
<feature type="transmembrane region" description="Helical" evidence="10">
    <location>
        <begin position="354"/>
        <end position="377"/>
    </location>
</feature>
<feature type="transmembrane region" description="Helical" evidence="10">
    <location>
        <begin position="472"/>
        <end position="494"/>
    </location>
</feature>
<keyword evidence="8 10" id="KW-0472">Membrane</keyword>
<evidence type="ECO:0000259" key="12">
    <source>
        <dbReference type="Pfam" id="PF07993"/>
    </source>
</evidence>
<dbReference type="GO" id="GO:0005777">
    <property type="term" value="C:peroxisome"/>
    <property type="evidence" value="ECO:0007669"/>
    <property type="project" value="TreeGrafter"/>
</dbReference>
<dbReference type="GO" id="GO:0035336">
    <property type="term" value="P:long-chain fatty-acyl-CoA metabolic process"/>
    <property type="evidence" value="ECO:0007669"/>
    <property type="project" value="TreeGrafter"/>
</dbReference>
<evidence type="ECO:0000256" key="9">
    <source>
        <dbReference type="ARBA" id="ARBA00052530"/>
    </source>
</evidence>
<evidence type="ECO:0000256" key="10">
    <source>
        <dbReference type="RuleBase" id="RU363097"/>
    </source>
</evidence>
<accession>A0A6J1QUG8</accession>
<evidence type="ECO:0000256" key="5">
    <source>
        <dbReference type="ARBA" id="ARBA00022857"/>
    </source>
</evidence>
<comment type="catalytic activity">
    <reaction evidence="9 10">
        <text>a long-chain fatty acyl-CoA + 2 NADPH + 2 H(+) = a long-chain primary fatty alcohol + 2 NADP(+) + CoA</text>
        <dbReference type="Rhea" id="RHEA:52716"/>
        <dbReference type="ChEBI" id="CHEBI:15378"/>
        <dbReference type="ChEBI" id="CHEBI:57287"/>
        <dbReference type="ChEBI" id="CHEBI:57783"/>
        <dbReference type="ChEBI" id="CHEBI:58349"/>
        <dbReference type="ChEBI" id="CHEBI:77396"/>
        <dbReference type="ChEBI" id="CHEBI:83139"/>
        <dbReference type="EC" id="1.2.1.84"/>
    </reaction>
</comment>
<dbReference type="Pfam" id="PF03015">
    <property type="entry name" value="Sterile"/>
    <property type="match status" value="1"/>
</dbReference>
<proteinExistence type="inferred from homology"/>
<evidence type="ECO:0000313" key="13">
    <source>
        <dbReference type="Proteomes" id="UP000504618"/>
    </source>
</evidence>
<gene>
    <name evidence="14" type="primary">LOC112463765</name>
</gene>
<dbReference type="InterPro" id="IPR013120">
    <property type="entry name" value="FAR_NAD-bd"/>
</dbReference>
<dbReference type="InterPro" id="IPR036291">
    <property type="entry name" value="NAD(P)-bd_dom_sf"/>
</dbReference>
<evidence type="ECO:0000256" key="4">
    <source>
        <dbReference type="ARBA" id="ARBA00022692"/>
    </source>
</evidence>
<feature type="domain" description="Fatty acyl-CoA reductase C-terminal" evidence="11">
    <location>
        <begin position="363"/>
        <end position="455"/>
    </location>
</feature>
<keyword evidence="10" id="KW-0560">Oxidoreductase</keyword>
<dbReference type="Gene3D" id="3.40.50.720">
    <property type="entry name" value="NAD(P)-binding Rossmann-like Domain"/>
    <property type="match status" value="1"/>
</dbReference>
<evidence type="ECO:0000313" key="14">
    <source>
        <dbReference type="RefSeq" id="XP_024886092.1"/>
    </source>
</evidence>
<dbReference type="Pfam" id="PF07993">
    <property type="entry name" value="NAD_binding_4"/>
    <property type="match status" value="1"/>
</dbReference>
<dbReference type="Proteomes" id="UP000504618">
    <property type="component" value="Unplaced"/>
</dbReference>
<dbReference type="FunFam" id="3.40.50.720:FF:000143">
    <property type="entry name" value="Fatty acyl-CoA reductase"/>
    <property type="match status" value="1"/>
</dbReference>
<dbReference type="InterPro" id="IPR033640">
    <property type="entry name" value="FAR_C"/>
</dbReference>
<feature type="domain" description="Thioester reductase (TE)" evidence="12">
    <location>
        <begin position="20"/>
        <end position="290"/>
    </location>
</feature>
<dbReference type="EC" id="1.2.1.84" evidence="10"/>
<keyword evidence="4 10" id="KW-0812">Transmembrane</keyword>